<dbReference type="OrthoDB" id="1905076at2759"/>
<evidence type="ECO:0000256" key="2">
    <source>
        <dbReference type="SAM" id="MobiDB-lite"/>
    </source>
</evidence>
<keyword evidence="5" id="KW-1185">Reference proteome</keyword>
<dbReference type="GO" id="GO:0006351">
    <property type="term" value="P:DNA-templated transcription"/>
    <property type="evidence" value="ECO:0007669"/>
    <property type="project" value="InterPro"/>
</dbReference>
<dbReference type="InterPro" id="IPR004827">
    <property type="entry name" value="bZIP"/>
</dbReference>
<evidence type="ECO:0000313" key="4">
    <source>
        <dbReference type="EMBL" id="MBA0649507.1"/>
    </source>
</evidence>
<feature type="region of interest" description="Disordered" evidence="2">
    <location>
        <begin position="91"/>
        <end position="116"/>
    </location>
</feature>
<organism evidence="4 5">
    <name type="scientific">Gossypium klotzschianum</name>
    <dbReference type="NCBI Taxonomy" id="34286"/>
    <lineage>
        <taxon>Eukaryota</taxon>
        <taxon>Viridiplantae</taxon>
        <taxon>Streptophyta</taxon>
        <taxon>Embryophyta</taxon>
        <taxon>Tracheophyta</taxon>
        <taxon>Spermatophyta</taxon>
        <taxon>Magnoliopsida</taxon>
        <taxon>eudicotyledons</taxon>
        <taxon>Gunneridae</taxon>
        <taxon>Pentapetalae</taxon>
        <taxon>rosids</taxon>
        <taxon>malvids</taxon>
        <taxon>Malvales</taxon>
        <taxon>Malvaceae</taxon>
        <taxon>Malvoideae</taxon>
        <taxon>Gossypium</taxon>
    </lineage>
</organism>
<evidence type="ECO:0000256" key="1">
    <source>
        <dbReference type="ARBA" id="ARBA00004123"/>
    </source>
</evidence>
<dbReference type="PANTHER" id="PTHR23334">
    <property type="entry name" value="CCAAT/ENHANCER BINDING PROTEIN"/>
    <property type="match status" value="1"/>
</dbReference>
<dbReference type="Proteomes" id="UP000593573">
    <property type="component" value="Unassembled WGS sequence"/>
</dbReference>
<dbReference type="PROSITE" id="PS50217">
    <property type="entry name" value="BZIP"/>
    <property type="match status" value="1"/>
</dbReference>
<dbReference type="Gene3D" id="1.20.5.170">
    <property type="match status" value="1"/>
</dbReference>
<gene>
    <name evidence="4" type="ORF">Goklo_017064</name>
</gene>
<feature type="domain" description="BZIP" evidence="3">
    <location>
        <begin position="104"/>
        <end position="151"/>
    </location>
</feature>
<dbReference type="GO" id="GO:0005634">
    <property type="term" value="C:nucleus"/>
    <property type="evidence" value="ECO:0007669"/>
    <property type="project" value="UniProtKB-SubCell"/>
</dbReference>
<dbReference type="SUPFAM" id="SSF57959">
    <property type="entry name" value="Leucine zipper domain"/>
    <property type="match status" value="1"/>
</dbReference>
<dbReference type="CDD" id="cd14686">
    <property type="entry name" value="bZIP"/>
    <property type="match status" value="1"/>
</dbReference>
<dbReference type="GO" id="GO:0000981">
    <property type="term" value="F:DNA-binding transcription factor activity, RNA polymerase II-specific"/>
    <property type="evidence" value="ECO:0007669"/>
    <property type="project" value="TreeGrafter"/>
</dbReference>
<dbReference type="InterPro" id="IPR046347">
    <property type="entry name" value="bZIP_sf"/>
</dbReference>
<proteinExistence type="predicted"/>
<dbReference type="PANTHER" id="PTHR23334:SF49">
    <property type="entry name" value="BASIC LEUCINE ZIPPER 23"/>
    <property type="match status" value="1"/>
</dbReference>
<reference evidence="4 5" key="1">
    <citation type="journal article" date="2019" name="Genome Biol. Evol.">
        <title>Insights into the evolution of the New World diploid cottons (Gossypium, subgenus Houzingenia) based on genome sequencing.</title>
        <authorList>
            <person name="Grover C.E."/>
            <person name="Arick M.A. 2nd"/>
            <person name="Thrash A."/>
            <person name="Conover J.L."/>
            <person name="Sanders W.S."/>
            <person name="Peterson D.G."/>
            <person name="Frelichowski J.E."/>
            <person name="Scheffler J.A."/>
            <person name="Scheffler B.E."/>
            <person name="Wendel J.F."/>
        </authorList>
    </citation>
    <scope>NUCLEOTIDE SEQUENCE [LARGE SCALE GENOMIC DNA]</scope>
    <source>
        <strain evidence="4">57</strain>
        <tissue evidence="4">Leaf</tissue>
    </source>
</reference>
<protein>
    <recommendedName>
        <fullName evidence="3">BZIP domain-containing protein</fullName>
    </recommendedName>
</protein>
<comment type="subcellular location">
    <subcellularLocation>
        <location evidence="1">Nucleus</location>
    </subcellularLocation>
</comment>
<dbReference type="EMBL" id="JABFAB010000005">
    <property type="protein sequence ID" value="MBA0649507.1"/>
    <property type="molecule type" value="Genomic_DNA"/>
</dbReference>
<feature type="non-terminal residue" evidence="4">
    <location>
        <position position="371"/>
    </location>
</feature>
<dbReference type="InterPro" id="IPR031106">
    <property type="entry name" value="C/EBP"/>
</dbReference>
<name>A0A7J8UG90_9ROSI</name>
<evidence type="ECO:0000313" key="5">
    <source>
        <dbReference type="Proteomes" id="UP000593573"/>
    </source>
</evidence>
<feature type="compositionally biased region" description="Basic and acidic residues" evidence="2">
    <location>
        <begin position="91"/>
        <end position="105"/>
    </location>
</feature>
<dbReference type="SMART" id="SM00338">
    <property type="entry name" value="BRLZ"/>
    <property type="match status" value="1"/>
</dbReference>
<dbReference type="GO" id="GO:0000978">
    <property type="term" value="F:RNA polymerase II cis-regulatory region sequence-specific DNA binding"/>
    <property type="evidence" value="ECO:0007669"/>
    <property type="project" value="TreeGrafter"/>
</dbReference>
<accession>A0A7J8UG90</accession>
<dbReference type="Pfam" id="PF07716">
    <property type="entry name" value="bZIP_2"/>
    <property type="match status" value="1"/>
</dbReference>
<evidence type="ECO:0000259" key="3">
    <source>
        <dbReference type="PROSITE" id="PS50217"/>
    </source>
</evidence>
<dbReference type="AlphaFoldDB" id="A0A7J8UG90"/>
<sequence>MIYDLGQVQNRVSVFAPVMDDGELDFSNQEVFSGNNMGDIPSSCSMDSFFDELLNDSHACTHTHTCNPPGPDNSHTHTCFHVHTKIVPASTEDKASIDDTAGSREKSKKRPLGNREAVRKYREKVKARAASLEDEVMRLRAVNQQLLKRLQGQAALEAEVARLKCLLVDIRGRIEGEIGSFPYQKSATAVNGMNMPGAYVMNPCNVQCNDQMYCLHPGVEGRTGEDAALNGQGFNGCDFDNVHCLADYNSGAKELSTGGVGSGGSNGNSSGTKRRKVLFLVFFGYEADTCFLGRCSSSHSRLKNCQVSSRVCGVQDSSSIKQFSWDAALFSLRIREDGISLMMFRYCEPLSGELRVSVTVRCNMSFIWEAA</sequence>
<comment type="caution">
    <text evidence="4">The sequence shown here is derived from an EMBL/GenBank/DDBJ whole genome shotgun (WGS) entry which is preliminary data.</text>
</comment>